<dbReference type="GO" id="GO:0005789">
    <property type="term" value="C:endoplasmic reticulum membrane"/>
    <property type="evidence" value="ECO:0007669"/>
    <property type="project" value="UniProtKB-SubCell"/>
</dbReference>
<accession>G3I3R3</accession>
<comment type="similarity">
    <text evidence="3">Belongs to the cytochrome P450 family.</text>
</comment>
<dbReference type="PRINTS" id="PR00465">
    <property type="entry name" value="EP450IV"/>
</dbReference>
<dbReference type="InterPro" id="IPR002403">
    <property type="entry name" value="Cyt_P450_E_grp-IV"/>
</dbReference>
<name>G3I3R3_CRIGR</name>
<evidence type="ECO:0000256" key="4">
    <source>
        <dbReference type="ARBA" id="ARBA00022617"/>
    </source>
</evidence>
<dbReference type="FunCoup" id="G3I3R3">
    <property type="interactions" value="377"/>
</dbReference>
<dbReference type="Proteomes" id="UP000001075">
    <property type="component" value="Unassembled WGS sequence"/>
</dbReference>
<evidence type="ECO:0000256" key="7">
    <source>
        <dbReference type="ARBA" id="ARBA00023004"/>
    </source>
</evidence>
<keyword evidence="8" id="KW-0443">Lipid metabolism</keyword>
<dbReference type="GO" id="GO:0016125">
    <property type="term" value="P:sterol metabolic process"/>
    <property type="evidence" value="ECO:0007669"/>
    <property type="project" value="UniProtKB-ARBA"/>
</dbReference>
<dbReference type="GO" id="GO:0020037">
    <property type="term" value="F:heme binding"/>
    <property type="evidence" value="ECO:0007669"/>
    <property type="project" value="InterPro"/>
</dbReference>
<dbReference type="SUPFAM" id="SSF48264">
    <property type="entry name" value="Cytochrome P450"/>
    <property type="match status" value="1"/>
</dbReference>
<evidence type="ECO:0000256" key="3">
    <source>
        <dbReference type="ARBA" id="ARBA00010617"/>
    </source>
</evidence>
<evidence type="ECO:0000256" key="8">
    <source>
        <dbReference type="ARBA" id="ARBA00023221"/>
    </source>
</evidence>
<dbReference type="AlphaFoldDB" id="G3I3R3"/>
<evidence type="ECO:0000256" key="2">
    <source>
        <dbReference type="ARBA" id="ARBA00004586"/>
    </source>
</evidence>
<dbReference type="GO" id="GO:0008396">
    <property type="term" value="F:oxysterol 7-alpha-hydroxylase activity"/>
    <property type="evidence" value="ECO:0007669"/>
    <property type="project" value="TreeGrafter"/>
</dbReference>
<keyword evidence="5" id="KW-0479">Metal-binding</keyword>
<dbReference type="Gene3D" id="1.10.630.10">
    <property type="entry name" value="Cytochrome P450"/>
    <property type="match status" value="1"/>
</dbReference>
<evidence type="ECO:0000313" key="9">
    <source>
        <dbReference type="EMBL" id="EGW13963.1"/>
    </source>
</evidence>
<dbReference type="GO" id="GO:0042632">
    <property type="term" value="P:cholesterol homeostasis"/>
    <property type="evidence" value="ECO:0007669"/>
    <property type="project" value="TreeGrafter"/>
</dbReference>
<keyword evidence="8" id="KW-0753">Steroid metabolism</keyword>
<dbReference type="STRING" id="10029.G3I3R3"/>
<dbReference type="InParanoid" id="G3I3R3"/>
<dbReference type="InterPro" id="IPR050529">
    <property type="entry name" value="CYP450_sterol_14alpha_dmase"/>
</dbReference>
<proteinExistence type="inferred from homology"/>
<dbReference type="InterPro" id="IPR001128">
    <property type="entry name" value="Cyt_P450"/>
</dbReference>
<gene>
    <name evidence="9" type="ORF">I79_018074</name>
</gene>
<keyword evidence="4" id="KW-0349">Heme</keyword>
<reference evidence="10" key="1">
    <citation type="journal article" date="2011" name="Nat. Biotechnol.">
        <title>The genomic sequence of the Chinese hamster ovary (CHO)-K1 cell line.</title>
        <authorList>
            <person name="Xu X."/>
            <person name="Nagarajan H."/>
            <person name="Lewis N.E."/>
            <person name="Pan S."/>
            <person name="Cai Z."/>
            <person name="Liu X."/>
            <person name="Chen W."/>
            <person name="Xie M."/>
            <person name="Wang W."/>
            <person name="Hammond S."/>
            <person name="Andersen M.R."/>
            <person name="Neff N."/>
            <person name="Passarelli B."/>
            <person name="Koh W."/>
            <person name="Fan H.C."/>
            <person name="Wang J."/>
            <person name="Gui Y."/>
            <person name="Lee K.H."/>
            <person name="Betenbaugh M.J."/>
            <person name="Quake S.R."/>
            <person name="Famili I."/>
            <person name="Palsson B.O."/>
            <person name="Wang J."/>
        </authorList>
    </citation>
    <scope>NUCLEOTIDE SEQUENCE [LARGE SCALE GENOMIC DNA]</scope>
    <source>
        <strain evidence="10">CHO K1 cell line</strain>
    </source>
</reference>
<comment type="subcellular location">
    <subcellularLocation>
        <location evidence="2">Endoplasmic reticulum membrane</location>
    </subcellularLocation>
    <subcellularLocation>
        <location evidence="1">Microsome membrane</location>
    </subcellularLocation>
</comment>
<evidence type="ECO:0000256" key="6">
    <source>
        <dbReference type="ARBA" id="ARBA00022848"/>
    </source>
</evidence>
<dbReference type="PANTHER" id="PTHR24304:SF2">
    <property type="entry name" value="24-HYDROXYCHOLESTEROL 7-ALPHA-HYDROXYLASE"/>
    <property type="match status" value="1"/>
</dbReference>
<dbReference type="GO" id="GO:0005506">
    <property type="term" value="F:iron ion binding"/>
    <property type="evidence" value="ECO:0007669"/>
    <property type="project" value="InterPro"/>
</dbReference>
<dbReference type="InterPro" id="IPR036396">
    <property type="entry name" value="Cyt_P450_sf"/>
</dbReference>
<evidence type="ECO:0000313" key="10">
    <source>
        <dbReference type="Proteomes" id="UP000001075"/>
    </source>
</evidence>
<evidence type="ECO:0000256" key="5">
    <source>
        <dbReference type="ARBA" id="ARBA00022723"/>
    </source>
</evidence>
<keyword evidence="6" id="KW-0492">Microsome</keyword>
<sequence>MGKRMTFVTEEEGIDVFLKSKHVDFELAVQNPVYQTAWIPKNVFLALHEKLYVLMKGKMGTFSMHQFTGQLTEEFHEQLEALGTHGTMDLNNFVRHLFYPATVNTLFKKGLFFTNERKIKEFYQHFKTYDEGFEYGSQLPEWLLSCGLTIVISFTQTLLQAVLDIVELETFQHSPNYVLLLLWASLANASPIAFWTLAFVLSHPDIHKTVLEGISSVFGTAGKYKIKVSEDDLKKLPLIKWCVLEAIRLRAPGVITRKVVKPVKILERWKEANLDKNAFLDCFMAFGGGKFQCPGRVLNITFVNKSDEAPSSTELVF</sequence>
<protein>
    <submittedName>
        <fullName evidence="9">24-hydroxycholesterol 7-alpha-hydroxylase</fullName>
    </submittedName>
</protein>
<dbReference type="GO" id="GO:0006699">
    <property type="term" value="P:bile acid biosynthetic process"/>
    <property type="evidence" value="ECO:0007669"/>
    <property type="project" value="TreeGrafter"/>
</dbReference>
<evidence type="ECO:0000256" key="1">
    <source>
        <dbReference type="ARBA" id="ARBA00004524"/>
    </source>
</evidence>
<organism evidence="9 10">
    <name type="scientific">Cricetulus griseus</name>
    <name type="common">Chinese hamster</name>
    <name type="synonym">Cricetulus barabensis griseus</name>
    <dbReference type="NCBI Taxonomy" id="10029"/>
    <lineage>
        <taxon>Eukaryota</taxon>
        <taxon>Metazoa</taxon>
        <taxon>Chordata</taxon>
        <taxon>Craniata</taxon>
        <taxon>Vertebrata</taxon>
        <taxon>Euteleostomi</taxon>
        <taxon>Mammalia</taxon>
        <taxon>Eutheria</taxon>
        <taxon>Euarchontoglires</taxon>
        <taxon>Glires</taxon>
        <taxon>Rodentia</taxon>
        <taxon>Myomorpha</taxon>
        <taxon>Muroidea</taxon>
        <taxon>Cricetidae</taxon>
        <taxon>Cricetinae</taxon>
        <taxon>Cricetulus</taxon>
    </lineage>
</organism>
<dbReference type="PANTHER" id="PTHR24304">
    <property type="entry name" value="CYTOCHROME P450 FAMILY 7"/>
    <property type="match status" value="1"/>
</dbReference>
<dbReference type="EMBL" id="JH001205">
    <property type="protein sequence ID" value="EGW13963.1"/>
    <property type="molecule type" value="Genomic_DNA"/>
</dbReference>
<keyword evidence="7" id="KW-0408">Iron</keyword>
<dbReference type="Pfam" id="PF00067">
    <property type="entry name" value="p450"/>
    <property type="match status" value="1"/>
</dbReference>
<keyword evidence="6" id="KW-0256">Endoplasmic reticulum</keyword>